<dbReference type="GO" id="GO:0019136">
    <property type="term" value="F:deoxynucleoside kinase activity"/>
    <property type="evidence" value="ECO:0007669"/>
    <property type="project" value="TreeGrafter"/>
</dbReference>
<dbReference type="Pfam" id="PF01712">
    <property type="entry name" value="dNK"/>
    <property type="match status" value="1"/>
</dbReference>
<accession>A0AAW1SE65</accession>
<dbReference type="CDD" id="cd01673">
    <property type="entry name" value="dNK"/>
    <property type="match status" value="1"/>
</dbReference>
<organism evidence="2 3">
    <name type="scientific">Elliptochloris bilobata</name>
    <dbReference type="NCBI Taxonomy" id="381761"/>
    <lineage>
        <taxon>Eukaryota</taxon>
        <taxon>Viridiplantae</taxon>
        <taxon>Chlorophyta</taxon>
        <taxon>core chlorophytes</taxon>
        <taxon>Trebouxiophyceae</taxon>
        <taxon>Trebouxiophyceae incertae sedis</taxon>
        <taxon>Elliptochloris clade</taxon>
        <taxon>Elliptochloris</taxon>
    </lineage>
</organism>
<proteinExistence type="predicted"/>
<dbReference type="SUPFAM" id="SSF52540">
    <property type="entry name" value="P-loop containing nucleoside triphosphate hydrolases"/>
    <property type="match status" value="1"/>
</dbReference>
<name>A0AAW1SE65_9CHLO</name>
<dbReference type="InterPro" id="IPR031314">
    <property type="entry name" value="DNK_dom"/>
</dbReference>
<dbReference type="EMBL" id="JALJOU010000005">
    <property type="protein sequence ID" value="KAK9843834.1"/>
    <property type="molecule type" value="Genomic_DNA"/>
</dbReference>
<feature type="domain" description="Deoxynucleoside kinase" evidence="1">
    <location>
        <begin position="72"/>
        <end position="258"/>
    </location>
</feature>
<protein>
    <recommendedName>
        <fullName evidence="1">Deoxynucleoside kinase domain-containing protein</fullName>
    </recommendedName>
</protein>
<dbReference type="Gene3D" id="3.40.50.300">
    <property type="entry name" value="P-loop containing nucleotide triphosphate hydrolases"/>
    <property type="match status" value="1"/>
</dbReference>
<dbReference type="AlphaFoldDB" id="A0AAW1SE65"/>
<dbReference type="Proteomes" id="UP001445335">
    <property type="component" value="Unassembled WGS sequence"/>
</dbReference>
<evidence type="ECO:0000259" key="1">
    <source>
        <dbReference type="Pfam" id="PF01712"/>
    </source>
</evidence>
<dbReference type="InterPro" id="IPR027417">
    <property type="entry name" value="P-loop_NTPase"/>
</dbReference>
<reference evidence="2 3" key="1">
    <citation type="journal article" date="2024" name="Nat. Commun.">
        <title>Phylogenomics reveals the evolutionary origins of lichenization in chlorophyte algae.</title>
        <authorList>
            <person name="Puginier C."/>
            <person name="Libourel C."/>
            <person name="Otte J."/>
            <person name="Skaloud P."/>
            <person name="Haon M."/>
            <person name="Grisel S."/>
            <person name="Petersen M."/>
            <person name="Berrin J.G."/>
            <person name="Delaux P.M."/>
            <person name="Dal Grande F."/>
            <person name="Keller J."/>
        </authorList>
    </citation>
    <scope>NUCLEOTIDE SEQUENCE [LARGE SCALE GENOMIC DNA]</scope>
    <source>
        <strain evidence="2 3">SAG 245.80</strain>
    </source>
</reference>
<keyword evidence="3" id="KW-1185">Reference proteome</keyword>
<dbReference type="PANTHER" id="PTHR10513">
    <property type="entry name" value="DEOXYNUCLEOSIDE KINASE"/>
    <property type="match status" value="1"/>
</dbReference>
<comment type="caution">
    <text evidence="2">The sequence shown here is derived from an EMBL/GenBank/DDBJ whole genome shotgun (WGS) entry which is preliminary data.</text>
</comment>
<evidence type="ECO:0000313" key="2">
    <source>
        <dbReference type="EMBL" id="KAK9843834.1"/>
    </source>
</evidence>
<sequence>MVRKGLTSVELLTEVFIERKKRNKADMIAYLQTDVGIRRQHCHNIVRHLAEAQRDDEAAAGALANPNRRITLCVEGNISAGKSSFLQRILKGSVELRDIVEVVPEPVDKWQAVRGAPDALGPPHNMLDAFYKEPQRYAYTFQNYVFLTRVMQEEGSCRGSRPLRLLERSVFSDRMVFVRAVHEAHWMDDMELAVYDSWFDPMVAQLPGVVPDGFVYLHASPETCARRMASRGRAEEGGVSLEYLANLHGKHEEWLRTGALLAGGVPAWHMRPGSQQTLFPTDDALSLRGGQFRLHAPEPSLAMLNPDDEPHSCRGKIYYLNKATQPELQRHINGLPALFLDCDDDIDLERDTGAKARFAQQISEFSGFVRRLQARRGLALPQRPRLQYPNGARLSAADAGGLQRQFLQGLQKQLVY</sequence>
<evidence type="ECO:0000313" key="3">
    <source>
        <dbReference type="Proteomes" id="UP001445335"/>
    </source>
</evidence>
<dbReference type="GO" id="GO:0005737">
    <property type="term" value="C:cytoplasm"/>
    <property type="evidence" value="ECO:0007669"/>
    <property type="project" value="TreeGrafter"/>
</dbReference>
<dbReference type="PANTHER" id="PTHR10513:SF35">
    <property type="entry name" value="DEOXYADENOSINE KINASE"/>
    <property type="match status" value="1"/>
</dbReference>
<dbReference type="InterPro" id="IPR050566">
    <property type="entry name" value="Deoxyribonucleoside_kinase"/>
</dbReference>
<gene>
    <name evidence="2" type="ORF">WJX81_008356</name>
</gene>